<evidence type="ECO:0000313" key="3">
    <source>
        <dbReference type="Proteomes" id="UP000706151"/>
    </source>
</evidence>
<dbReference type="Pfam" id="PF00027">
    <property type="entry name" value="cNMP_binding"/>
    <property type="match status" value="1"/>
</dbReference>
<dbReference type="InterPro" id="IPR014710">
    <property type="entry name" value="RmlC-like_jellyroll"/>
</dbReference>
<dbReference type="AlphaFoldDB" id="A0A935W606"/>
<dbReference type="InterPro" id="IPR000595">
    <property type="entry name" value="cNMP-bd_dom"/>
</dbReference>
<dbReference type="PROSITE" id="PS50042">
    <property type="entry name" value="CNMP_BINDING_3"/>
    <property type="match status" value="1"/>
</dbReference>
<dbReference type="GO" id="GO:0003700">
    <property type="term" value="F:DNA-binding transcription factor activity"/>
    <property type="evidence" value="ECO:0007669"/>
    <property type="project" value="TreeGrafter"/>
</dbReference>
<feature type="domain" description="Cyclic nucleotide-binding" evidence="1">
    <location>
        <begin position="12"/>
        <end position="117"/>
    </location>
</feature>
<proteinExistence type="predicted"/>
<sequence>MQTAKFLQQQPLFGAVDDRAMQAIMPLMREFNFAAGEVIVQEGEDGDSLFVICSGSVEVLKAGPTTNDLLGKRIAILKVGDVFGEMELIDMQSRSASVRALEAVSVLALSNGDLFQIYESDLPTFALIVLNLAREVSRRLRSIDDLAVRYMSV</sequence>
<gene>
    <name evidence="2" type="ORF">IPK02_18440</name>
</gene>
<dbReference type="EMBL" id="JADJOT010000011">
    <property type="protein sequence ID" value="MBK7955754.1"/>
    <property type="molecule type" value="Genomic_DNA"/>
</dbReference>
<dbReference type="InterPro" id="IPR018488">
    <property type="entry name" value="cNMP-bd_CS"/>
</dbReference>
<dbReference type="Gene3D" id="2.60.120.10">
    <property type="entry name" value="Jelly Rolls"/>
    <property type="match status" value="1"/>
</dbReference>
<dbReference type="PRINTS" id="PR00103">
    <property type="entry name" value="CAMPKINASE"/>
</dbReference>
<comment type="caution">
    <text evidence="2">The sequence shown here is derived from an EMBL/GenBank/DDBJ whole genome shotgun (WGS) entry which is preliminary data.</text>
</comment>
<dbReference type="PROSITE" id="PS00888">
    <property type="entry name" value="CNMP_BINDING_1"/>
    <property type="match status" value="1"/>
</dbReference>
<dbReference type="GO" id="GO:0005829">
    <property type="term" value="C:cytosol"/>
    <property type="evidence" value="ECO:0007669"/>
    <property type="project" value="TreeGrafter"/>
</dbReference>
<dbReference type="Proteomes" id="UP000706151">
    <property type="component" value="Unassembled WGS sequence"/>
</dbReference>
<organism evidence="2 3">
    <name type="scientific">Candidatus Accumulibacter affinis</name>
    <dbReference type="NCBI Taxonomy" id="2954384"/>
    <lineage>
        <taxon>Bacteria</taxon>
        <taxon>Pseudomonadati</taxon>
        <taxon>Pseudomonadota</taxon>
        <taxon>Betaproteobacteria</taxon>
        <taxon>Candidatus Accumulibacter</taxon>
    </lineage>
</organism>
<dbReference type="SMART" id="SM00100">
    <property type="entry name" value="cNMP"/>
    <property type="match status" value="1"/>
</dbReference>
<name>A0A935W606_9PROT</name>
<dbReference type="InterPro" id="IPR050397">
    <property type="entry name" value="Env_Response_Regulators"/>
</dbReference>
<evidence type="ECO:0000313" key="2">
    <source>
        <dbReference type="EMBL" id="MBK7955754.1"/>
    </source>
</evidence>
<dbReference type="SUPFAM" id="SSF51206">
    <property type="entry name" value="cAMP-binding domain-like"/>
    <property type="match status" value="1"/>
</dbReference>
<protein>
    <submittedName>
        <fullName evidence="2">Cyclic nucleotide-binding domain-containing protein</fullName>
    </submittedName>
</protein>
<dbReference type="PANTHER" id="PTHR24567">
    <property type="entry name" value="CRP FAMILY TRANSCRIPTIONAL REGULATORY PROTEIN"/>
    <property type="match status" value="1"/>
</dbReference>
<dbReference type="InterPro" id="IPR018490">
    <property type="entry name" value="cNMP-bd_dom_sf"/>
</dbReference>
<accession>A0A935W606</accession>
<evidence type="ECO:0000259" key="1">
    <source>
        <dbReference type="PROSITE" id="PS50042"/>
    </source>
</evidence>
<reference evidence="2 3" key="1">
    <citation type="submission" date="2020-10" db="EMBL/GenBank/DDBJ databases">
        <title>Connecting structure to function with the recovery of over 1000 high-quality activated sludge metagenome-assembled genomes encoding full-length rRNA genes using long-read sequencing.</title>
        <authorList>
            <person name="Singleton C.M."/>
            <person name="Petriglieri F."/>
            <person name="Kristensen J.M."/>
            <person name="Kirkegaard R.H."/>
            <person name="Michaelsen T.Y."/>
            <person name="Andersen M.H."/>
            <person name="Karst S.M."/>
            <person name="Dueholm M.S."/>
            <person name="Nielsen P.H."/>
            <person name="Albertsen M."/>
        </authorList>
    </citation>
    <scope>NUCLEOTIDE SEQUENCE [LARGE SCALE GENOMIC DNA]</scope>
    <source>
        <strain evidence="2">Fred_18-Q3-R57-64_BAT3C.720</strain>
    </source>
</reference>
<dbReference type="CDD" id="cd00038">
    <property type="entry name" value="CAP_ED"/>
    <property type="match status" value="1"/>
</dbReference>
<dbReference type="PANTHER" id="PTHR24567:SF68">
    <property type="entry name" value="DNA-BINDING TRANSCRIPTIONAL DUAL REGULATOR CRP"/>
    <property type="match status" value="1"/>
</dbReference>